<keyword evidence="4 9" id="KW-0812">Transmembrane</keyword>
<feature type="region of interest" description="Disordered" evidence="10">
    <location>
        <begin position="139"/>
        <end position="277"/>
    </location>
</feature>
<comment type="subcellular location">
    <subcellularLocation>
        <location evidence="9">Cell membrane</location>
        <topology evidence="9">Single-pass membrane protein</topology>
    </subcellularLocation>
    <subcellularLocation>
        <location evidence="1">Membrane</location>
        <topology evidence="1">Single-pass membrane protein</topology>
    </subcellularLocation>
</comment>
<organism evidence="12 13">
    <name type="scientific">Devosia salina</name>
    <dbReference type="NCBI Taxonomy" id="2860336"/>
    <lineage>
        <taxon>Bacteria</taxon>
        <taxon>Pseudomonadati</taxon>
        <taxon>Pseudomonadota</taxon>
        <taxon>Alphaproteobacteria</taxon>
        <taxon>Hyphomicrobiales</taxon>
        <taxon>Devosiaceae</taxon>
        <taxon>Devosia</taxon>
    </lineage>
</organism>
<keyword evidence="2 9" id="KW-0813">Transport</keyword>
<dbReference type="Gene3D" id="1.20.5.3310">
    <property type="match status" value="1"/>
</dbReference>
<proteinExistence type="inferred from homology"/>
<dbReference type="InterPro" id="IPR018448">
    <property type="entry name" value="TatB"/>
</dbReference>
<dbReference type="PANTHER" id="PTHR33162">
    <property type="entry name" value="SEC-INDEPENDENT PROTEIN TRANSLOCASE PROTEIN TATA, CHLOROPLASTIC"/>
    <property type="match status" value="1"/>
</dbReference>
<keyword evidence="7 9" id="KW-0811">Translocation</keyword>
<name>A0ABX8WI05_9HYPH</name>
<feature type="region of interest" description="Disordered" evidence="10">
    <location>
        <begin position="83"/>
        <end position="102"/>
    </location>
</feature>
<evidence type="ECO:0000256" key="7">
    <source>
        <dbReference type="ARBA" id="ARBA00023010"/>
    </source>
</evidence>
<accession>A0ABX8WI05</accession>
<gene>
    <name evidence="9 12" type="primary">tatB</name>
    <name evidence="12" type="ORF">K1X15_06940</name>
</gene>
<dbReference type="Proteomes" id="UP000825799">
    <property type="component" value="Chromosome"/>
</dbReference>
<comment type="function">
    <text evidence="9">Part of the twin-arginine translocation (Tat) system that transports large folded proteins containing a characteristic twin-arginine motif in their signal peptide across membranes. Together with TatC, TatB is part of a receptor directly interacting with Tat signal peptides. TatB may form an oligomeric binding site that transiently accommodates folded Tat precursor proteins before their translocation.</text>
</comment>
<keyword evidence="5 9" id="KW-0653">Protein transport</keyword>
<evidence type="ECO:0000256" key="8">
    <source>
        <dbReference type="ARBA" id="ARBA00023136"/>
    </source>
</evidence>
<evidence type="ECO:0000256" key="2">
    <source>
        <dbReference type="ARBA" id="ARBA00022448"/>
    </source>
</evidence>
<evidence type="ECO:0000256" key="11">
    <source>
        <dbReference type="SAM" id="Phobius"/>
    </source>
</evidence>
<sequence length="277" mass="28032">MLGIGWTEMLVIGIVALIFIGPKDLPVVMGRIGKVIGQVQRMGREFQREINKATGLDEVRNLRTSITSPLKKTADEIRKEFNAIGSDGQPKPSGALKPTDPNTESVVEAIEKQAGMASSAKTSTELAAEYGFVPGKADEPVKAARKPSGPPSYADTDMAKAEAAKAAAAAKPAKAARSGSATKATPKAASKTAPKAATKAAPKTAAKTSAKSATGPAAKAAAPKSAAPKPAAPKTGAVKAAEPGATARKPARKAAAKPAAKPAAKRAKPAETAGKTE</sequence>
<protein>
    <recommendedName>
        <fullName evidence="9">Sec-independent protein translocase protein TatB</fullName>
    </recommendedName>
</protein>
<evidence type="ECO:0000313" key="13">
    <source>
        <dbReference type="Proteomes" id="UP000825799"/>
    </source>
</evidence>
<feature type="transmembrane region" description="Helical" evidence="11">
    <location>
        <begin position="6"/>
        <end position="22"/>
    </location>
</feature>
<feature type="compositionally biased region" description="Low complexity" evidence="10">
    <location>
        <begin position="164"/>
        <end position="241"/>
    </location>
</feature>
<dbReference type="RefSeq" id="WP_220306761.1">
    <property type="nucleotide sequence ID" value="NZ_CP080590.1"/>
</dbReference>
<evidence type="ECO:0000256" key="5">
    <source>
        <dbReference type="ARBA" id="ARBA00022927"/>
    </source>
</evidence>
<evidence type="ECO:0000313" key="12">
    <source>
        <dbReference type="EMBL" id="QYO78282.1"/>
    </source>
</evidence>
<dbReference type="NCBIfam" id="TIGR01410">
    <property type="entry name" value="tatB"/>
    <property type="match status" value="1"/>
</dbReference>
<evidence type="ECO:0000256" key="10">
    <source>
        <dbReference type="SAM" id="MobiDB-lite"/>
    </source>
</evidence>
<comment type="similarity">
    <text evidence="9">Belongs to the TatB family.</text>
</comment>
<evidence type="ECO:0000256" key="4">
    <source>
        <dbReference type="ARBA" id="ARBA00022692"/>
    </source>
</evidence>
<dbReference type="HAMAP" id="MF_00237">
    <property type="entry name" value="TatB"/>
    <property type="match status" value="1"/>
</dbReference>
<dbReference type="Pfam" id="PF02416">
    <property type="entry name" value="TatA_B_E"/>
    <property type="match status" value="1"/>
</dbReference>
<comment type="subunit">
    <text evidence="9">The Tat system comprises two distinct complexes: a TatABC complex, containing multiple copies of TatA, TatB and TatC subunits, and a separate TatA complex, containing only TatA subunits. Substrates initially bind to the TatABC complex, which probably triggers association of the separate TatA complex to form the active translocon.</text>
</comment>
<keyword evidence="13" id="KW-1185">Reference proteome</keyword>
<keyword evidence="3 9" id="KW-1003">Cell membrane</keyword>
<dbReference type="EMBL" id="CP080590">
    <property type="protein sequence ID" value="QYO78282.1"/>
    <property type="molecule type" value="Genomic_DNA"/>
</dbReference>
<evidence type="ECO:0000256" key="6">
    <source>
        <dbReference type="ARBA" id="ARBA00022989"/>
    </source>
</evidence>
<keyword evidence="8 9" id="KW-0472">Membrane</keyword>
<dbReference type="InterPro" id="IPR003369">
    <property type="entry name" value="TatA/B/E"/>
</dbReference>
<reference evidence="12 13" key="1">
    <citation type="submission" date="2021-08" db="EMBL/GenBank/DDBJ databases">
        <title>Devosia salina sp. nov., isolated from the South China Sea sediment.</title>
        <authorList>
            <person name="Zhou Z."/>
        </authorList>
    </citation>
    <scope>NUCLEOTIDE SEQUENCE [LARGE SCALE GENOMIC DNA]</scope>
    <source>
        <strain evidence="12 13">SCS-3</strain>
    </source>
</reference>
<dbReference type="PRINTS" id="PR01506">
    <property type="entry name" value="TATBPROTEIN"/>
</dbReference>
<evidence type="ECO:0000256" key="9">
    <source>
        <dbReference type="HAMAP-Rule" id="MF_00237"/>
    </source>
</evidence>
<keyword evidence="6 9" id="KW-1133">Transmembrane helix</keyword>
<dbReference type="PANTHER" id="PTHR33162:SF1">
    <property type="entry name" value="SEC-INDEPENDENT PROTEIN TRANSLOCASE PROTEIN TATA, CHLOROPLASTIC"/>
    <property type="match status" value="1"/>
</dbReference>
<evidence type="ECO:0000256" key="3">
    <source>
        <dbReference type="ARBA" id="ARBA00022475"/>
    </source>
</evidence>
<evidence type="ECO:0000256" key="1">
    <source>
        <dbReference type="ARBA" id="ARBA00004167"/>
    </source>
</evidence>